<comment type="caution">
    <text evidence="3">The sequence shown here is derived from an EMBL/GenBank/DDBJ whole genome shotgun (WGS) entry which is preliminary data.</text>
</comment>
<dbReference type="NCBIfam" id="NF006560">
    <property type="entry name" value="PRK09061.1"/>
    <property type="match status" value="1"/>
</dbReference>
<name>A0ABU3QAK3_9SPHN</name>
<dbReference type="Pfam" id="PF07969">
    <property type="entry name" value="Amidohydro_3"/>
    <property type="match status" value="1"/>
</dbReference>
<dbReference type="EMBL" id="JAVUPU010000008">
    <property type="protein sequence ID" value="MDT9600357.1"/>
    <property type="molecule type" value="Genomic_DNA"/>
</dbReference>
<dbReference type="Gene3D" id="3.20.20.140">
    <property type="entry name" value="Metal-dependent hydrolases"/>
    <property type="match status" value="1"/>
</dbReference>
<reference evidence="3 4" key="1">
    <citation type="submission" date="2023-05" db="EMBL/GenBank/DDBJ databases">
        <authorList>
            <person name="Guo Y."/>
        </authorList>
    </citation>
    <scope>NUCLEOTIDE SEQUENCE [LARGE SCALE GENOMIC DNA]</scope>
    <source>
        <strain evidence="3 4">GR2756</strain>
    </source>
</reference>
<proteinExistence type="predicted"/>
<protein>
    <submittedName>
        <fullName evidence="3">Amidohydrolase family protein</fullName>
    </submittedName>
</protein>
<dbReference type="PANTHER" id="PTHR11647">
    <property type="entry name" value="HYDRANTOINASE/DIHYDROPYRIMIDINASE FAMILY MEMBER"/>
    <property type="match status" value="1"/>
</dbReference>
<dbReference type="InterPro" id="IPR050378">
    <property type="entry name" value="Metallo-dep_Hydrolases_sf"/>
</dbReference>
<evidence type="ECO:0000313" key="4">
    <source>
        <dbReference type="Proteomes" id="UP001259572"/>
    </source>
</evidence>
<dbReference type="InterPro" id="IPR032466">
    <property type="entry name" value="Metal_Hydrolase"/>
</dbReference>
<dbReference type="InterPro" id="IPR013108">
    <property type="entry name" value="Amidohydro_3"/>
</dbReference>
<organism evidence="3 4">
    <name type="scientific">Sphingosinicella rhizophila</name>
    <dbReference type="NCBI Taxonomy" id="3050082"/>
    <lineage>
        <taxon>Bacteria</taxon>
        <taxon>Pseudomonadati</taxon>
        <taxon>Pseudomonadota</taxon>
        <taxon>Alphaproteobacteria</taxon>
        <taxon>Sphingomonadales</taxon>
        <taxon>Sphingosinicellaceae</taxon>
        <taxon>Sphingosinicella</taxon>
    </lineage>
</organism>
<gene>
    <name evidence="3" type="ORF">RQX22_15465</name>
</gene>
<dbReference type="SUPFAM" id="SSF51556">
    <property type="entry name" value="Metallo-dependent hydrolases"/>
    <property type="match status" value="1"/>
</dbReference>
<sequence>MTIIARNIVSSAALSALLLLAGTGVAAAADYDIVISGGRVMDPESGFDKVANVGVKDGRVVTISDTKLSGKVELDAAGKVVAPGFIDLHAHGQHDVGQQYQVRDGVTTAIDAEGGAMPMAPYFKALEGKSLINFGASASQRCARVQVFTGRPCGGNPASNPEASATWKFVLSERRDAMTSPATEAQTQAEIGLMRQAVRDGAVGFALGIEYTPGAGRAEIYDMFKAAAAIKAPVFVHVRQRQPDAAPGVPIAVAQEVIADAAVTGARLHIAHIHSTGLGDTPTLIDMVTKAQARGLDIDTEAYPYTAGSTMLGSEFFGEGWQKRSNISYKDVQWPETGERLTEESFNAYRKQYPNRTVIVHMIPEASVDAAIANPNVLIASDGQAWVTSGEHPRGAGTFSRVLGHYVRERKALDLMAALRKMTILPARRLEEIAPVMKNKGRLREGSDADITIFDPARIIDRATYEKPMQPSDGISYVLVGGQLVVRDGKIVQGLFPGKPIRSQTLPD</sequence>
<dbReference type="Gene3D" id="3.30.1490.130">
    <property type="entry name" value="D-aminoacylase. Domain 3"/>
    <property type="match status" value="1"/>
</dbReference>
<evidence type="ECO:0000313" key="3">
    <source>
        <dbReference type="EMBL" id="MDT9600357.1"/>
    </source>
</evidence>
<evidence type="ECO:0000256" key="1">
    <source>
        <dbReference type="SAM" id="SignalP"/>
    </source>
</evidence>
<dbReference type="PANTHER" id="PTHR11647:SF1">
    <property type="entry name" value="COLLAPSIN RESPONSE MEDIATOR PROTEIN"/>
    <property type="match status" value="1"/>
</dbReference>
<feature type="chain" id="PRO_5046825743" evidence="1">
    <location>
        <begin position="29"/>
        <end position="508"/>
    </location>
</feature>
<feature type="domain" description="Amidohydrolase 3" evidence="2">
    <location>
        <begin position="268"/>
        <end position="486"/>
    </location>
</feature>
<feature type="signal peptide" evidence="1">
    <location>
        <begin position="1"/>
        <end position="28"/>
    </location>
</feature>
<keyword evidence="4" id="KW-1185">Reference proteome</keyword>
<dbReference type="InterPro" id="IPR011059">
    <property type="entry name" value="Metal-dep_hydrolase_composite"/>
</dbReference>
<dbReference type="RefSeq" id="WP_315727456.1">
    <property type="nucleotide sequence ID" value="NZ_JAVUPU010000008.1"/>
</dbReference>
<keyword evidence="1" id="KW-0732">Signal</keyword>
<dbReference type="Gene3D" id="2.30.40.10">
    <property type="entry name" value="Urease, subunit C, domain 1"/>
    <property type="match status" value="1"/>
</dbReference>
<dbReference type="InterPro" id="IPR023100">
    <property type="entry name" value="D-aminoacylase_insert_dom_sf"/>
</dbReference>
<evidence type="ECO:0000259" key="2">
    <source>
        <dbReference type="Pfam" id="PF07969"/>
    </source>
</evidence>
<dbReference type="Proteomes" id="UP001259572">
    <property type="component" value="Unassembled WGS sequence"/>
</dbReference>
<accession>A0ABU3QAK3</accession>
<dbReference type="SUPFAM" id="SSF51338">
    <property type="entry name" value="Composite domain of metallo-dependent hydrolases"/>
    <property type="match status" value="1"/>
</dbReference>